<evidence type="ECO:0000259" key="1">
    <source>
        <dbReference type="PROSITE" id="PS50995"/>
    </source>
</evidence>
<dbReference type="InterPro" id="IPR036390">
    <property type="entry name" value="WH_DNA-bd_sf"/>
</dbReference>
<dbReference type="InterPro" id="IPR039422">
    <property type="entry name" value="MarR/SlyA-like"/>
</dbReference>
<dbReference type="Gene3D" id="1.10.10.10">
    <property type="entry name" value="Winged helix-like DNA-binding domain superfamily/Winged helix DNA-binding domain"/>
    <property type="match status" value="1"/>
</dbReference>
<dbReference type="InterPro" id="IPR036388">
    <property type="entry name" value="WH-like_DNA-bd_sf"/>
</dbReference>
<dbReference type="GO" id="GO:0006950">
    <property type="term" value="P:response to stress"/>
    <property type="evidence" value="ECO:0007669"/>
    <property type="project" value="TreeGrafter"/>
</dbReference>
<reference evidence="2 3" key="1">
    <citation type="submission" date="2017-09" db="EMBL/GenBank/DDBJ databases">
        <title>Depth-based differentiation of microbial function through sediment-hosted aquifers and enrichment of novel symbionts in the deep terrestrial subsurface.</title>
        <authorList>
            <person name="Probst A.J."/>
            <person name="Ladd B."/>
            <person name="Jarett J.K."/>
            <person name="Geller-Mcgrath D.E."/>
            <person name="Sieber C.M."/>
            <person name="Emerson J.B."/>
            <person name="Anantharaman K."/>
            <person name="Thomas B.C."/>
            <person name="Malmstrom R."/>
            <person name="Stieglmeier M."/>
            <person name="Klingl A."/>
            <person name="Woyke T."/>
            <person name="Ryan C.M."/>
            <person name="Banfield J.F."/>
        </authorList>
    </citation>
    <scope>NUCLEOTIDE SEQUENCE [LARGE SCALE GENOMIC DNA]</scope>
    <source>
        <strain evidence="2">CG11_big_fil_rev_8_21_14_0_20_44_10</strain>
    </source>
</reference>
<dbReference type="SMART" id="SM00347">
    <property type="entry name" value="HTH_MARR"/>
    <property type="match status" value="1"/>
</dbReference>
<name>A0A2H0KPE9_9BACT</name>
<dbReference type="Pfam" id="PF01047">
    <property type="entry name" value="MarR"/>
    <property type="match status" value="1"/>
</dbReference>
<feature type="domain" description="HTH marR-type" evidence="1">
    <location>
        <begin position="6"/>
        <end position="138"/>
    </location>
</feature>
<dbReference type="PRINTS" id="PR00598">
    <property type="entry name" value="HTHMARR"/>
</dbReference>
<sequence length="143" mass="16453">MPKSDVTKLISSLMNTQRLIGDKIRRDEDVGFFSITQLEILRYIDVERQPLMREVAEYLKVTPPSVTFLIDPLVRAGKLRRLSDKKDRRIVRLAITAKGKRALNEGFKKIKGRVGGVFEKLNKKEINSLIKIHQKIAVILKNK</sequence>
<dbReference type="Proteomes" id="UP000231550">
    <property type="component" value="Unassembled WGS sequence"/>
</dbReference>
<dbReference type="InterPro" id="IPR000835">
    <property type="entry name" value="HTH_MarR-typ"/>
</dbReference>
<evidence type="ECO:0000313" key="2">
    <source>
        <dbReference type="EMBL" id="PIQ74032.1"/>
    </source>
</evidence>
<comment type="caution">
    <text evidence="2">The sequence shown here is derived from an EMBL/GenBank/DDBJ whole genome shotgun (WGS) entry which is preliminary data.</text>
</comment>
<organism evidence="2 3">
    <name type="scientific">Candidatus Portnoybacteria bacterium CG11_big_fil_rev_8_21_14_0_20_44_10</name>
    <dbReference type="NCBI Taxonomy" id="1974818"/>
    <lineage>
        <taxon>Bacteria</taxon>
        <taxon>Candidatus Portnoyibacteriota</taxon>
    </lineage>
</organism>
<dbReference type="PANTHER" id="PTHR33164">
    <property type="entry name" value="TRANSCRIPTIONAL REGULATOR, MARR FAMILY"/>
    <property type="match status" value="1"/>
</dbReference>
<dbReference type="EMBL" id="PCVN01000115">
    <property type="protein sequence ID" value="PIQ74032.1"/>
    <property type="molecule type" value="Genomic_DNA"/>
</dbReference>
<protein>
    <recommendedName>
        <fullName evidence="1">HTH marR-type domain-containing protein</fullName>
    </recommendedName>
</protein>
<dbReference type="GO" id="GO:0003700">
    <property type="term" value="F:DNA-binding transcription factor activity"/>
    <property type="evidence" value="ECO:0007669"/>
    <property type="project" value="InterPro"/>
</dbReference>
<dbReference type="AlphaFoldDB" id="A0A2H0KPE9"/>
<dbReference type="SUPFAM" id="SSF46785">
    <property type="entry name" value="Winged helix' DNA-binding domain"/>
    <property type="match status" value="1"/>
</dbReference>
<proteinExistence type="predicted"/>
<gene>
    <name evidence="2" type="ORF">COV85_04285</name>
</gene>
<accession>A0A2H0KPE9</accession>
<dbReference type="PROSITE" id="PS50995">
    <property type="entry name" value="HTH_MARR_2"/>
    <property type="match status" value="1"/>
</dbReference>
<dbReference type="PANTHER" id="PTHR33164:SF101">
    <property type="entry name" value="TRANSCRIPTIONAL REPRESSOR MPRA"/>
    <property type="match status" value="1"/>
</dbReference>
<evidence type="ECO:0000313" key="3">
    <source>
        <dbReference type="Proteomes" id="UP000231550"/>
    </source>
</evidence>